<evidence type="ECO:0000256" key="9">
    <source>
        <dbReference type="PIRSR" id="PIRSR602401-1"/>
    </source>
</evidence>
<evidence type="ECO:0000256" key="2">
    <source>
        <dbReference type="ARBA" id="ARBA00005179"/>
    </source>
</evidence>
<evidence type="ECO:0000256" key="6">
    <source>
        <dbReference type="ARBA" id="ARBA00023002"/>
    </source>
</evidence>
<accession>A0A4S8MB48</accession>
<dbReference type="EMBL" id="ML179115">
    <property type="protein sequence ID" value="THU99704.1"/>
    <property type="molecule type" value="Genomic_DNA"/>
</dbReference>
<dbReference type="GO" id="GO:0016705">
    <property type="term" value="F:oxidoreductase activity, acting on paired donors, with incorporation or reduction of molecular oxygen"/>
    <property type="evidence" value="ECO:0007669"/>
    <property type="project" value="InterPro"/>
</dbReference>
<protein>
    <submittedName>
        <fullName evidence="10">Cytochrome P450</fullName>
    </submittedName>
</protein>
<proteinExistence type="inferred from homology"/>
<evidence type="ECO:0000256" key="4">
    <source>
        <dbReference type="ARBA" id="ARBA00022617"/>
    </source>
</evidence>
<comment type="similarity">
    <text evidence="3">Belongs to the cytochrome P450 family.</text>
</comment>
<comment type="pathway">
    <text evidence="2">Secondary metabolite biosynthesis.</text>
</comment>
<keyword evidence="4 9" id="KW-0349">Heme</keyword>
<evidence type="ECO:0000256" key="1">
    <source>
        <dbReference type="ARBA" id="ARBA00001971"/>
    </source>
</evidence>
<evidence type="ECO:0000313" key="11">
    <source>
        <dbReference type="Proteomes" id="UP000297245"/>
    </source>
</evidence>
<dbReference type="GO" id="GO:0004497">
    <property type="term" value="F:monooxygenase activity"/>
    <property type="evidence" value="ECO:0007669"/>
    <property type="project" value="UniProtKB-KW"/>
</dbReference>
<keyword evidence="5 9" id="KW-0479">Metal-binding</keyword>
<keyword evidence="8" id="KW-0503">Monooxygenase</keyword>
<evidence type="ECO:0000313" key="10">
    <source>
        <dbReference type="EMBL" id="THU99704.1"/>
    </source>
</evidence>
<keyword evidence="7 9" id="KW-0408">Iron</keyword>
<dbReference type="PANTHER" id="PTHR46300">
    <property type="entry name" value="P450, PUTATIVE (EUROFUNG)-RELATED-RELATED"/>
    <property type="match status" value="1"/>
</dbReference>
<dbReference type="Pfam" id="PF00067">
    <property type="entry name" value="p450"/>
    <property type="match status" value="1"/>
</dbReference>
<dbReference type="GO" id="GO:0020037">
    <property type="term" value="F:heme binding"/>
    <property type="evidence" value="ECO:0007669"/>
    <property type="project" value="InterPro"/>
</dbReference>
<dbReference type="Gene3D" id="1.10.630.10">
    <property type="entry name" value="Cytochrome P450"/>
    <property type="match status" value="1"/>
</dbReference>
<evidence type="ECO:0000256" key="5">
    <source>
        <dbReference type="ARBA" id="ARBA00022723"/>
    </source>
</evidence>
<feature type="binding site" description="axial binding residue" evidence="9">
    <location>
        <position position="401"/>
    </location>
    <ligand>
        <name>heme</name>
        <dbReference type="ChEBI" id="CHEBI:30413"/>
    </ligand>
    <ligandPart>
        <name>Fe</name>
        <dbReference type="ChEBI" id="CHEBI:18248"/>
    </ligandPart>
</feature>
<evidence type="ECO:0000256" key="7">
    <source>
        <dbReference type="ARBA" id="ARBA00023004"/>
    </source>
</evidence>
<dbReference type="InterPro" id="IPR001128">
    <property type="entry name" value="Cyt_P450"/>
</dbReference>
<dbReference type="InterPro" id="IPR036396">
    <property type="entry name" value="Cyt_P450_sf"/>
</dbReference>
<sequence length="426" mass="49183">PYPPGPKGYWLLGLIRIPMIKPWLTYVKWGKEYGDLIHFTRLGRHYLVINSLEAANEILERQARLTSDRPVHTELDRMFSLHFLGTAPYDDEWRAYRKLMHQNFRAVASIDYRPIEVKHVCKFLDRIDSPEISLKDQVSTLVHSLSQVIMYDSVYSLEISSNKENMPQHARDMAELFESFMIPGWDAFKSIPFIHLFPSWFPGGHHRINHEMLGKMVETFAEDLWQQTMKAMSDENQSSLMVKLFSEKQPQDRSNEDVELIKNMGMGAVAAATDTTMSAICTFFLAMSLYPDVQRKAQQELDSVLGHGKLPTFDDRSSLPYIDAVYLEVMRWHPAIPLGLYLQHVSIKDIYYKGYYIPKGQAMTHDESQFSKPDHFIPERHLNKENSISSILAYGFGRRVCVGRYMANDTMWITIASVLATKNISS</sequence>
<gene>
    <name evidence="10" type="ORF">K435DRAFT_624696</name>
</gene>
<dbReference type="PRINTS" id="PR00463">
    <property type="entry name" value="EP450I"/>
</dbReference>
<dbReference type="PANTHER" id="PTHR46300:SF5">
    <property type="entry name" value="CYTOCHROME P450"/>
    <property type="match status" value="1"/>
</dbReference>
<keyword evidence="6" id="KW-0560">Oxidoreductase</keyword>
<dbReference type="InterPro" id="IPR050364">
    <property type="entry name" value="Cytochrome_P450_fung"/>
</dbReference>
<comment type="cofactor">
    <cofactor evidence="1 9">
        <name>heme</name>
        <dbReference type="ChEBI" id="CHEBI:30413"/>
    </cofactor>
</comment>
<evidence type="ECO:0000256" key="3">
    <source>
        <dbReference type="ARBA" id="ARBA00010617"/>
    </source>
</evidence>
<dbReference type="GO" id="GO:0005506">
    <property type="term" value="F:iron ion binding"/>
    <property type="evidence" value="ECO:0007669"/>
    <property type="project" value="InterPro"/>
</dbReference>
<dbReference type="InterPro" id="IPR002401">
    <property type="entry name" value="Cyt_P450_E_grp-I"/>
</dbReference>
<dbReference type="AlphaFoldDB" id="A0A4S8MB48"/>
<dbReference type="SUPFAM" id="SSF48264">
    <property type="entry name" value="Cytochrome P450"/>
    <property type="match status" value="1"/>
</dbReference>
<dbReference type="OrthoDB" id="2789670at2759"/>
<name>A0A4S8MB48_DENBC</name>
<feature type="non-terminal residue" evidence="10">
    <location>
        <position position="426"/>
    </location>
</feature>
<evidence type="ECO:0000256" key="8">
    <source>
        <dbReference type="ARBA" id="ARBA00023033"/>
    </source>
</evidence>
<feature type="non-terminal residue" evidence="10">
    <location>
        <position position="1"/>
    </location>
</feature>
<organism evidence="10 11">
    <name type="scientific">Dendrothele bispora (strain CBS 962.96)</name>
    <dbReference type="NCBI Taxonomy" id="1314807"/>
    <lineage>
        <taxon>Eukaryota</taxon>
        <taxon>Fungi</taxon>
        <taxon>Dikarya</taxon>
        <taxon>Basidiomycota</taxon>
        <taxon>Agaricomycotina</taxon>
        <taxon>Agaricomycetes</taxon>
        <taxon>Agaricomycetidae</taxon>
        <taxon>Agaricales</taxon>
        <taxon>Agaricales incertae sedis</taxon>
        <taxon>Dendrothele</taxon>
    </lineage>
</organism>
<dbReference type="Proteomes" id="UP000297245">
    <property type="component" value="Unassembled WGS sequence"/>
</dbReference>
<keyword evidence="11" id="KW-1185">Reference proteome</keyword>
<reference evidence="10 11" key="1">
    <citation type="journal article" date="2019" name="Nat. Ecol. Evol.">
        <title>Megaphylogeny resolves global patterns of mushroom evolution.</title>
        <authorList>
            <person name="Varga T."/>
            <person name="Krizsan K."/>
            <person name="Foldi C."/>
            <person name="Dima B."/>
            <person name="Sanchez-Garcia M."/>
            <person name="Sanchez-Ramirez S."/>
            <person name="Szollosi G.J."/>
            <person name="Szarkandi J.G."/>
            <person name="Papp V."/>
            <person name="Albert L."/>
            <person name="Andreopoulos W."/>
            <person name="Angelini C."/>
            <person name="Antonin V."/>
            <person name="Barry K.W."/>
            <person name="Bougher N.L."/>
            <person name="Buchanan P."/>
            <person name="Buyck B."/>
            <person name="Bense V."/>
            <person name="Catcheside P."/>
            <person name="Chovatia M."/>
            <person name="Cooper J."/>
            <person name="Damon W."/>
            <person name="Desjardin D."/>
            <person name="Finy P."/>
            <person name="Geml J."/>
            <person name="Haridas S."/>
            <person name="Hughes K."/>
            <person name="Justo A."/>
            <person name="Karasinski D."/>
            <person name="Kautmanova I."/>
            <person name="Kiss B."/>
            <person name="Kocsube S."/>
            <person name="Kotiranta H."/>
            <person name="LaButti K.M."/>
            <person name="Lechner B.E."/>
            <person name="Liimatainen K."/>
            <person name="Lipzen A."/>
            <person name="Lukacs Z."/>
            <person name="Mihaltcheva S."/>
            <person name="Morgado L.N."/>
            <person name="Niskanen T."/>
            <person name="Noordeloos M.E."/>
            <person name="Ohm R.A."/>
            <person name="Ortiz-Santana B."/>
            <person name="Ovrebo C."/>
            <person name="Racz N."/>
            <person name="Riley R."/>
            <person name="Savchenko A."/>
            <person name="Shiryaev A."/>
            <person name="Soop K."/>
            <person name="Spirin V."/>
            <person name="Szebenyi C."/>
            <person name="Tomsovsky M."/>
            <person name="Tulloss R.E."/>
            <person name="Uehling J."/>
            <person name="Grigoriev I.V."/>
            <person name="Vagvolgyi C."/>
            <person name="Papp T."/>
            <person name="Martin F.M."/>
            <person name="Miettinen O."/>
            <person name="Hibbett D.S."/>
            <person name="Nagy L.G."/>
        </authorList>
    </citation>
    <scope>NUCLEOTIDE SEQUENCE [LARGE SCALE GENOMIC DNA]</scope>
    <source>
        <strain evidence="10 11">CBS 962.96</strain>
    </source>
</reference>